<feature type="domain" description="PurM-like N-terminal" evidence="9">
    <location>
        <begin position="147"/>
        <end position="191"/>
    </location>
</feature>
<sequence>MSGPDQAPRLSSLSHGGGCGCKIAPKVLSDILKNVPKGSLPFPSNLLVGKETSDDAAVYKLNDSQAVVVTTDFFMPIVDDEFDFGRIAATNALSDVYAMGATPICALAIVCMPLAKLGAWSYWTCQCTRDNLQATLHIPPPTHLRPPDQSRICKILEGGQSVCEEAGIHIVGGHSIDGLECIYGLVAVGVMNPKNLKKNDAAKVGDAIVLGKPLGVGIYSAALKKQALSPERYHTMTKWTTKLNTAGVTLGEMEFVHAMTDVTGFGLGGHSLEIAKASNTTMSIDWSKVPLVEGALELAQQGYVTGASGRNLASYGEGLEFVGSDGGGGIKELVSDPQTSGGLLVTCDAGETDKVLAAFKDKGFEGAVIGTVEAVESGKAPKVKITVSA</sequence>
<evidence type="ECO:0000256" key="8">
    <source>
        <dbReference type="ARBA" id="ARBA00023266"/>
    </source>
</evidence>
<keyword evidence="3" id="KW-0479">Metal-binding</keyword>
<organism evidence="11">
    <name type="scientific">Hemiselmis andersenii</name>
    <name type="common">Cryptophyte alga</name>
    <dbReference type="NCBI Taxonomy" id="464988"/>
    <lineage>
        <taxon>Eukaryota</taxon>
        <taxon>Cryptophyceae</taxon>
        <taxon>Cryptomonadales</taxon>
        <taxon>Hemiselmidaceae</taxon>
        <taxon>Hemiselmis</taxon>
    </lineage>
</organism>
<dbReference type="InterPro" id="IPR004536">
    <property type="entry name" value="SPS/SelD"/>
</dbReference>
<dbReference type="EMBL" id="HBFX01034086">
    <property type="protein sequence ID" value="CAD8969517.1"/>
    <property type="molecule type" value="Transcribed_RNA"/>
</dbReference>
<dbReference type="GO" id="GO:0005524">
    <property type="term" value="F:ATP binding"/>
    <property type="evidence" value="ECO:0007669"/>
    <property type="project" value="UniProtKB-KW"/>
</dbReference>
<dbReference type="HAMAP" id="MF_00625">
    <property type="entry name" value="SelD"/>
    <property type="match status" value="1"/>
</dbReference>
<dbReference type="InterPro" id="IPR036676">
    <property type="entry name" value="PurM-like_C_sf"/>
</dbReference>
<dbReference type="NCBIfam" id="TIGR00476">
    <property type="entry name" value="selD"/>
    <property type="match status" value="2"/>
</dbReference>
<evidence type="ECO:0000256" key="5">
    <source>
        <dbReference type="ARBA" id="ARBA00022777"/>
    </source>
</evidence>
<keyword evidence="2" id="KW-0808">Transferase</keyword>
<evidence type="ECO:0000259" key="10">
    <source>
        <dbReference type="Pfam" id="PF02769"/>
    </source>
</evidence>
<evidence type="ECO:0000256" key="2">
    <source>
        <dbReference type="ARBA" id="ARBA00022679"/>
    </source>
</evidence>
<name>A0A7S1E9P8_HEMAN</name>
<feature type="domain" description="PurM-like N-terminal" evidence="9">
    <location>
        <begin position="54"/>
        <end position="113"/>
    </location>
</feature>
<feature type="domain" description="PurM-like C-terminal" evidence="10">
    <location>
        <begin position="203"/>
        <end position="378"/>
    </location>
</feature>
<dbReference type="PIRSF" id="PIRSF036407">
    <property type="entry name" value="Selenphspht_syn"/>
    <property type="match status" value="1"/>
</dbReference>
<keyword evidence="4" id="KW-0547">Nucleotide-binding</keyword>
<evidence type="ECO:0000256" key="1">
    <source>
        <dbReference type="ARBA" id="ARBA00008026"/>
    </source>
</evidence>
<dbReference type="PANTHER" id="PTHR10256">
    <property type="entry name" value="SELENIDE, WATER DIKINASE"/>
    <property type="match status" value="1"/>
</dbReference>
<dbReference type="Gene3D" id="3.30.1330.10">
    <property type="entry name" value="PurM-like, N-terminal domain"/>
    <property type="match status" value="1"/>
</dbReference>
<evidence type="ECO:0000256" key="6">
    <source>
        <dbReference type="ARBA" id="ARBA00022840"/>
    </source>
</evidence>
<evidence type="ECO:0000259" key="9">
    <source>
        <dbReference type="Pfam" id="PF00586"/>
    </source>
</evidence>
<proteinExistence type="inferred from homology"/>
<dbReference type="SUPFAM" id="SSF55326">
    <property type="entry name" value="PurM N-terminal domain-like"/>
    <property type="match status" value="2"/>
</dbReference>
<dbReference type="GO" id="GO:0005737">
    <property type="term" value="C:cytoplasm"/>
    <property type="evidence" value="ECO:0007669"/>
    <property type="project" value="TreeGrafter"/>
</dbReference>
<protein>
    <recommendedName>
        <fullName evidence="12">Selenide, water dikinase</fullName>
    </recommendedName>
</protein>
<dbReference type="GO" id="GO:0016260">
    <property type="term" value="P:selenocysteine biosynthetic process"/>
    <property type="evidence" value="ECO:0007669"/>
    <property type="project" value="InterPro"/>
</dbReference>
<dbReference type="AlphaFoldDB" id="A0A7S1E9P8"/>
<dbReference type="PANTHER" id="PTHR10256:SF0">
    <property type="entry name" value="INACTIVE SELENIDE, WATER DIKINASE-LIKE PROTEIN-RELATED"/>
    <property type="match status" value="1"/>
</dbReference>
<dbReference type="Pfam" id="PF02769">
    <property type="entry name" value="AIRS_C"/>
    <property type="match status" value="1"/>
</dbReference>
<keyword evidence="8" id="KW-0711">Selenium</keyword>
<dbReference type="Pfam" id="PF00586">
    <property type="entry name" value="AIRS"/>
    <property type="match status" value="2"/>
</dbReference>
<comment type="similarity">
    <text evidence="1">Belongs to the selenophosphate synthase 1 family. Class I subfamily.</text>
</comment>
<dbReference type="Gene3D" id="3.90.650.10">
    <property type="entry name" value="PurM-like C-terminal domain"/>
    <property type="match status" value="1"/>
</dbReference>
<dbReference type="CDD" id="cd02195">
    <property type="entry name" value="SelD"/>
    <property type="match status" value="1"/>
</dbReference>
<evidence type="ECO:0000256" key="7">
    <source>
        <dbReference type="ARBA" id="ARBA00022842"/>
    </source>
</evidence>
<keyword evidence="5" id="KW-0418">Kinase</keyword>
<dbReference type="GO" id="GO:0004756">
    <property type="term" value="F:selenide, water dikinase activity"/>
    <property type="evidence" value="ECO:0007669"/>
    <property type="project" value="InterPro"/>
</dbReference>
<dbReference type="InterPro" id="IPR016188">
    <property type="entry name" value="PurM-like_N"/>
</dbReference>
<evidence type="ECO:0000256" key="4">
    <source>
        <dbReference type="ARBA" id="ARBA00022741"/>
    </source>
</evidence>
<dbReference type="InterPro" id="IPR036921">
    <property type="entry name" value="PurM-like_N_sf"/>
</dbReference>
<accession>A0A7S1E9P8</accession>
<evidence type="ECO:0000256" key="3">
    <source>
        <dbReference type="ARBA" id="ARBA00022723"/>
    </source>
</evidence>
<keyword evidence="7" id="KW-0460">Magnesium</keyword>
<dbReference type="GO" id="GO:0046872">
    <property type="term" value="F:metal ion binding"/>
    <property type="evidence" value="ECO:0007669"/>
    <property type="project" value="UniProtKB-KW"/>
</dbReference>
<evidence type="ECO:0008006" key="12">
    <source>
        <dbReference type="Google" id="ProtNLM"/>
    </source>
</evidence>
<evidence type="ECO:0000313" key="11">
    <source>
        <dbReference type="EMBL" id="CAD8969517.1"/>
    </source>
</evidence>
<dbReference type="SUPFAM" id="SSF56042">
    <property type="entry name" value="PurM C-terminal domain-like"/>
    <property type="match status" value="1"/>
</dbReference>
<dbReference type="InterPro" id="IPR023061">
    <property type="entry name" value="SelD_I"/>
</dbReference>
<gene>
    <name evidence="11" type="ORF">HAND00432_LOCUS20514</name>
</gene>
<reference evidence="11" key="1">
    <citation type="submission" date="2021-01" db="EMBL/GenBank/DDBJ databases">
        <authorList>
            <person name="Corre E."/>
            <person name="Pelletier E."/>
            <person name="Niang G."/>
            <person name="Scheremetjew M."/>
            <person name="Finn R."/>
            <person name="Kale V."/>
            <person name="Holt S."/>
            <person name="Cochrane G."/>
            <person name="Meng A."/>
            <person name="Brown T."/>
            <person name="Cohen L."/>
        </authorList>
    </citation>
    <scope>NUCLEOTIDE SEQUENCE</scope>
    <source>
        <strain evidence="11">CCMP644</strain>
    </source>
</reference>
<dbReference type="InterPro" id="IPR010918">
    <property type="entry name" value="PurM-like_C_dom"/>
</dbReference>
<keyword evidence="6" id="KW-0067">ATP-binding</keyword>